<organism evidence="3 4">
    <name type="scientific">Selenihalanaerobacter shriftii</name>
    <dbReference type="NCBI Taxonomy" id="142842"/>
    <lineage>
        <taxon>Bacteria</taxon>
        <taxon>Bacillati</taxon>
        <taxon>Bacillota</taxon>
        <taxon>Clostridia</taxon>
        <taxon>Halanaerobiales</taxon>
        <taxon>Halobacteroidaceae</taxon>
        <taxon>Selenihalanaerobacter</taxon>
    </lineage>
</organism>
<proteinExistence type="predicted"/>
<dbReference type="GO" id="GO:0016020">
    <property type="term" value="C:membrane"/>
    <property type="evidence" value="ECO:0007669"/>
    <property type="project" value="InterPro"/>
</dbReference>
<keyword evidence="2" id="KW-1133">Transmembrane helix</keyword>
<dbReference type="RefSeq" id="WP_078810817.1">
    <property type="nucleotide sequence ID" value="NZ_FUWM01000023.1"/>
</dbReference>
<feature type="compositionally biased region" description="Acidic residues" evidence="1">
    <location>
        <begin position="146"/>
        <end position="160"/>
    </location>
</feature>
<dbReference type="STRING" id="142842.SAMN02745118_02385"/>
<protein>
    <submittedName>
        <fullName evidence="3">UPF0716 protein FxsA</fullName>
    </submittedName>
</protein>
<dbReference type="EMBL" id="FUWM01000023">
    <property type="protein sequence ID" value="SJZ97346.1"/>
    <property type="molecule type" value="Genomic_DNA"/>
</dbReference>
<evidence type="ECO:0000313" key="3">
    <source>
        <dbReference type="EMBL" id="SJZ97346.1"/>
    </source>
</evidence>
<evidence type="ECO:0000313" key="4">
    <source>
        <dbReference type="Proteomes" id="UP000190625"/>
    </source>
</evidence>
<gene>
    <name evidence="3" type="ORF">SAMN02745118_02385</name>
</gene>
<evidence type="ECO:0000256" key="2">
    <source>
        <dbReference type="SAM" id="Phobius"/>
    </source>
</evidence>
<feature type="transmembrane region" description="Helical" evidence="2">
    <location>
        <begin position="76"/>
        <end position="101"/>
    </location>
</feature>
<accession>A0A1T4Q177</accession>
<dbReference type="Pfam" id="PF04186">
    <property type="entry name" value="FxsA"/>
    <property type="match status" value="1"/>
</dbReference>
<dbReference type="AlphaFoldDB" id="A0A1T4Q177"/>
<dbReference type="PANTHER" id="PTHR35335">
    <property type="entry name" value="UPF0716 PROTEIN FXSA"/>
    <property type="match status" value="1"/>
</dbReference>
<dbReference type="OrthoDB" id="9792788at2"/>
<keyword evidence="2" id="KW-0472">Membrane</keyword>
<feature type="region of interest" description="Disordered" evidence="1">
    <location>
        <begin position="133"/>
        <end position="160"/>
    </location>
</feature>
<keyword evidence="4" id="KW-1185">Reference proteome</keyword>
<evidence type="ECO:0000256" key="1">
    <source>
        <dbReference type="SAM" id="MobiDB-lite"/>
    </source>
</evidence>
<dbReference type="PANTHER" id="PTHR35335:SF1">
    <property type="entry name" value="UPF0716 PROTEIN FXSA"/>
    <property type="match status" value="1"/>
</dbReference>
<dbReference type="InterPro" id="IPR007313">
    <property type="entry name" value="FxsA"/>
</dbReference>
<reference evidence="4" key="1">
    <citation type="submission" date="2017-02" db="EMBL/GenBank/DDBJ databases">
        <authorList>
            <person name="Varghese N."/>
            <person name="Submissions S."/>
        </authorList>
    </citation>
    <scope>NUCLEOTIDE SEQUENCE [LARGE SCALE GENOMIC DNA]</scope>
    <source>
        <strain evidence="4">ATCC BAA-73</strain>
    </source>
</reference>
<name>A0A1T4Q177_9FIRM</name>
<sequence length="174" mass="19224">MFAKLLLLFTVVPMIELTLLIKLGGYVGFLPTVGLVALTGVIGVSIARSQGFLVINKIRSSLSTGQLPADSLIDGLLILIGGAMLLTPGLLTDVTGFSLVIPTTRKSIRKIVKEKFSKQIKKGNVSFSFFDSSNQNQKKKHYQTQDWEESQEQDEEWDGVSESIDVEYEEINEN</sequence>
<keyword evidence="2" id="KW-0812">Transmembrane</keyword>
<dbReference type="NCBIfam" id="NF008528">
    <property type="entry name" value="PRK11463.1-2"/>
    <property type="match status" value="1"/>
</dbReference>
<dbReference type="Proteomes" id="UP000190625">
    <property type="component" value="Unassembled WGS sequence"/>
</dbReference>